<reference evidence="1" key="1">
    <citation type="submission" date="2021-02" db="EMBL/GenBank/DDBJ databases">
        <authorList>
            <person name="Chen J."/>
            <person name="Hu H."/>
            <person name="Huang J."/>
            <person name="Yan X."/>
        </authorList>
    </citation>
    <scope>NUCLEOTIDE SEQUENCE</scope>
    <source>
        <strain evidence="1">GDOU</strain>
    </source>
</reference>
<sequence>MAHISTYPREVEEALASLRGELSTLSASIAKTIKEAGPSSTCKRTDCGSLHCDNRVTLKTLAKSAKELEAVMATVAASDSWCCTSAGKTVADAVLSDVTRIRQHVKRVKAGVETVPIDSCVSGLAEEAGKLLEIAQVYKSVSKVFDCLGSSQVKEMLGKIDRVSETIAGLKELLSQRSAIDVLSESIGKLGYSISNSVPETEGSKMQALVDRCEKLNAVLSESARKVQLQCANLRELASQSYVVTDLGAKYDMLGSKAQEALDASEALERAAETAQRAKLAAEGVQKSLDAMDVRKLDKLLEQASAVGGLLNKKSELDGILESLSGLEKLMVKKDELYKLCAVINSIDKVKLDLLNVNPARLKSLTEQTVVVSQMTAAVATFNEEKLESIMNKYMQMHRFLGMASQLKLMADALSEIQPAKMAQMASSSTQLKEFLTDSTVSKMEKVMSIIDNTDVDKYSNLFAEDGLMADIARGYELIKGFASVVAGLDNKKLKLIGECGKK</sequence>
<name>A0A9E7PPF6_9VIRU</name>
<evidence type="ECO:0000313" key="1">
    <source>
        <dbReference type="EMBL" id="UUY86261.1"/>
    </source>
</evidence>
<dbReference type="Proteomes" id="UP001060024">
    <property type="component" value="Segment"/>
</dbReference>
<dbReference type="EMBL" id="MW630113">
    <property type="protein sequence ID" value="UUY86261.1"/>
    <property type="molecule type" value="Genomic_DNA"/>
</dbReference>
<protein>
    <submittedName>
        <fullName evidence="1">Uncharacterized protein</fullName>
    </submittedName>
</protein>
<proteinExistence type="predicted"/>
<evidence type="ECO:0000313" key="2">
    <source>
        <dbReference type="Proteomes" id="UP001060024"/>
    </source>
</evidence>
<organism evidence="1 2">
    <name type="scientific">Largemouth bass virus</name>
    <dbReference type="NCBI Taxonomy" id="176656"/>
    <lineage>
        <taxon>Viruses</taxon>
        <taxon>Varidnaviria</taxon>
        <taxon>Bamfordvirae</taxon>
        <taxon>Nucleocytoviricota</taxon>
        <taxon>Megaviricetes</taxon>
        <taxon>Pimascovirales</taxon>
        <taxon>Pimascovirales incertae sedis</taxon>
        <taxon>Iridoviridae</taxon>
        <taxon>Alphairidovirinae</taxon>
        <taxon>Ranavirus</taxon>
        <taxon>Ranavirus micropterus1</taxon>
        <taxon>Santee-Cooper ranavirus</taxon>
    </lineage>
</organism>
<accession>A0A9E7PPF6</accession>